<dbReference type="EMBL" id="JAENHL010000007">
    <property type="protein sequence ID" value="MBK1868314.1"/>
    <property type="molecule type" value="Genomic_DNA"/>
</dbReference>
<accession>A0ACC5R6N9</accession>
<gene>
    <name evidence="1" type="ORF">JHL16_18320</name>
</gene>
<protein>
    <submittedName>
        <fullName evidence="1">Metal ABC transporter ATP-binding protein</fullName>
    </submittedName>
</protein>
<dbReference type="Proteomes" id="UP000616151">
    <property type="component" value="Unassembled WGS sequence"/>
</dbReference>
<keyword evidence="2" id="KW-1185">Reference proteome</keyword>
<name>A0ACC5R6N9_9HYPH</name>
<keyword evidence="1" id="KW-0547">Nucleotide-binding</keyword>
<reference evidence="1" key="1">
    <citation type="submission" date="2021-01" db="EMBL/GenBank/DDBJ databases">
        <authorList>
            <person name="Sun Q."/>
        </authorList>
    </citation>
    <scope>NUCLEOTIDE SEQUENCE</scope>
    <source>
        <strain evidence="1">YIM B02566</strain>
    </source>
</reference>
<keyword evidence="1" id="KW-0067">ATP-binding</keyword>
<evidence type="ECO:0000313" key="1">
    <source>
        <dbReference type="EMBL" id="MBK1868314.1"/>
    </source>
</evidence>
<organism evidence="1 2">
    <name type="scientific">Taklimakanibacter albus</name>
    <dbReference type="NCBI Taxonomy" id="2800327"/>
    <lineage>
        <taxon>Bacteria</taxon>
        <taxon>Pseudomonadati</taxon>
        <taxon>Pseudomonadota</taxon>
        <taxon>Alphaproteobacteria</taxon>
        <taxon>Hyphomicrobiales</taxon>
        <taxon>Aestuariivirgaceae</taxon>
        <taxon>Taklimakanibacter</taxon>
    </lineage>
</organism>
<sequence length="257" mass="28152">MDAFVPSQPLIEGLDLSLTYGKRVILDHVDIEVMPGEIVTLIGPNGAGKSSLVRVLLGLQKLSGGRIKRKPGLRVGYVPQRFPLTSNVPLDVKRLLSLTLRAAPADIDAALAETGIAHLKDAAVASLSGGELQRALLARALLRKPELLVLDEPVQAVDFIGETKLYELISQIRRTHGCGILMVSHDLHMVMAESDRVICLNGHICCEGGPETVRHDPEFIKLFGPQAARVIAAYSHHHDHDHESHAQHDHKHHNHKH</sequence>
<evidence type="ECO:0000313" key="2">
    <source>
        <dbReference type="Proteomes" id="UP000616151"/>
    </source>
</evidence>
<comment type="caution">
    <text evidence="1">The sequence shown here is derived from an EMBL/GenBank/DDBJ whole genome shotgun (WGS) entry which is preliminary data.</text>
</comment>
<proteinExistence type="predicted"/>